<reference evidence="1 2" key="1">
    <citation type="submission" date="2018-06" db="EMBL/GenBank/DDBJ databases">
        <authorList>
            <consortium name="Pathogen Informatics"/>
            <person name="Doyle S."/>
        </authorList>
    </citation>
    <scope>NUCLEOTIDE SEQUENCE [LARGE SCALE GENOMIC DNA]</scope>
    <source>
        <strain evidence="1 2">NCTC10252</strain>
    </source>
</reference>
<evidence type="ECO:0000313" key="2">
    <source>
        <dbReference type="Proteomes" id="UP000254597"/>
    </source>
</evidence>
<dbReference type="AlphaFoldDB" id="A0A379QNQ6"/>
<sequence>MRRIIILLLSFIFCLEVGMRIAIWRALDEIVPKNATYSMEVILLDNSLTWGCSAYGNEENRYMNVFYSLWFISILNSKIFCEYQSPYITLRVDPPNLNYYYWSFHRMGFEEDRRYR</sequence>
<proteinExistence type="predicted"/>
<gene>
    <name evidence="1" type="ORF">NCTC10252_03454</name>
</gene>
<accession>A0A379QNQ6</accession>
<protein>
    <submittedName>
        <fullName evidence="1">Uncharacterized protein</fullName>
    </submittedName>
</protein>
<dbReference type="EMBL" id="UGWP01000004">
    <property type="protein sequence ID" value="SUF58154.1"/>
    <property type="molecule type" value="Genomic_DNA"/>
</dbReference>
<evidence type="ECO:0000313" key="1">
    <source>
        <dbReference type="EMBL" id="SUF58154.1"/>
    </source>
</evidence>
<name>A0A379QNQ6_SALER</name>
<dbReference type="Proteomes" id="UP000254597">
    <property type="component" value="Unassembled WGS sequence"/>
</dbReference>
<organism evidence="1 2">
    <name type="scientific">Salmonella enterica</name>
    <name type="common">Salmonella choleraesuis</name>
    <dbReference type="NCBI Taxonomy" id="28901"/>
    <lineage>
        <taxon>Bacteria</taxon>
        <taxon>Pseudomonadati</taxon>
        <taxon>Pseudomonadota</taxon>
        <taxon>Gammaproteobacteria</taxon>
        <taxon>Enterobacterales</taxon>
        <taxon>Enterobacteriaceae</taxon>
        <taxon>Salmonella</taxon>
    </lineage>
</organism>